<dbReference type="Proteomes" id="UP000789405">
    <property type="component" value="Unassembled WGS sequence"/>
</dbReference>
<evidence type="ECO:0000313" key="2">
    <source>
        <dbReference type="Proteomes" id="UP000789405"/>
    </source>
</evidence>
<proteinExistence type="predicted"/>
<accession>A0A9N8ZC88</accession>
<sequence>MEPFDNKIDVYLKSLENIFDQEQDTQREKARALLDNIGPIGARGLSGFPVFKGSDRTLAKKWNKTRKLCNSSGTTININHSVSAINGIRGMINNNFISSPNDQQPNQFNKKLQKLEATDECKYAPQINDDDDEMDKEMCESSMLEFEHTYQGMQKEKKWGLKSGKCVEDKLYAFGKQCRFEHLAHSFIINPNDDQNKFKIHTQNEELAKSEVELEEIRDTESKDFPKMPTELLKFISSF</sequence>
<comment type="caution">
    <text evidence="1">The sequence shown here is derived from an EMBL/GenBank/DDBJ whole genome shotgun (WGS) entry which is preliminary data.</text>
</comment>
<evidence type="ECO:0000313" key="1">
    <source>
        <dbReference type="EMBL" id="CAG8483837.1"/>
    </source>
</evidence>
<organism evidence="1 2">
    <name type="scientific">Dentiscutata erythropus</name>
    <dbReference type="NCBI Taxonomy" id="1348616"/>
    <lineage>
        <taxon>Eukaryota</taxon>
        <taxon>Fungi</taxon>
        <taxon>Fungi incertae sedis</taxon>
        <taxon>Mucoromycota</taxon>
        <taxon>Glomeromycotina</taxon>
        <taxon>Glomeromycetes</taxon>
        <taxon>Diversisporales</taxon>
        <taxon>Gigasporaceae</taxon>
        <taxon>Dentiscutata</taxon>
    </lineage>
</organism>
<gene>
    <name evidence="1" type="ORF">DERYTH_LOCUS2063</name>
</gene>
<name>A0A9N8ZC88_9GLOM</name>
<reference evidence="1" key="1">
    <citation type="submission" date="2021-06" db="EMBL/GenBank/DDBJ databases">
        <authorList>
            <person name="Kallberg Y."/>
            <person name="Tangrot J."/>
            <person name="Rosling A."/>
        </authorList>
    </citation>
    <scope>NUCLEOTIDE SEQUENCE</scope>
    <source>
        <strain evidence="1">MA453B</strain>
    </source>
</reference>
<dbReference type="OrthoDB" id="5340906at2759"/>
<protein>
    <submittedName>
        <fullName evidence="1">24737_t:CDS:1</fullName>
    </submittedName>
</protein>
<keyword evidence="2" id="KW-1185">Reference proteome</keyword>
<dbReference type="AlphaFoldDB" id="A0A9N8ZC88"/>
<dbReference type="EMBL" id="CAJVPY010000623">
    <property type="protein sequence ID" value="CAG8483837.1"/>
    <property type="molecule type" value="Genomic_DNA"/>
</dbReference>